<proteinExistence type="predicted"/>
<dbReference type="HOGENOM" id="CLU_1483444_0_0_1"/>
<feature type="compositionally biased region" description="Polar residues" evidence="1">
    <location>
        <begin position="168"/>
        <end position="182"/>
    </location>
</feature>
<feature type="compositionally biased region" description="Low complexity" evidence="1">
    <location>
        <begin position="88"/>
        <end position="99"/>
    </location>
</feature>
<protein>
    <recommendedName>
        <fullName evidence="4">Orange domain-containing protein</fullName>
    </recommendedName>
</protein>
<keyword evidence="3" id="KW-1185">Reference proteome</keyword>
<organism evidence="2 3">
    <name type="scientific">Daphnia pulex</name>
    <name type="common">Water flea</name>
    <dbReference type="NCBI Taxonomy" id="6669"/>
    <lineage>
        <taxon>Eukaryota</taxon>
        <taxon>Metazoa</taxon>
        <taxon>Ecdysozoa</taxon>
        <taxon>Arthropoda</taxon>
        <taxon>Crustacea</taxon>
        <taxon>Branchiopoda</taxon>
        <taxon>Diplostraca</taxon>
        <taxon>Cladocera</taxon>
        <taxon>Anomopoda</taxon>
        <taxon>Daphniidae</taxon>
        <taxon>Daphnia</taxon>
    </lineage>
</organism>
<evidence type="ECO:0000256" key="1">
    <source>
        <dbReference type="SAM" id="MobiDB-lite"/>
    </source>
</evidence>
<evidence type="ECO:0000313" key="3">
    <source>
        <dbReference type="Proteomes" id="UP000000305"/>
    </source>
</evidence>
<dbReference type="KEGG" id="dpx:DAPPUDRAFT_95453"/>
<feature type="compositionally biased region" description="Basic and acidic residues" evidence="1">
    <location>
        <begin position="1"/>
        <end position="26"/>
    </location>
</feature>
<accession>E9FVU0</accession>
<feature type="region of interest" description="Disordered" evidence="1">
    <location>
        <begin position="1"/>
        <end position="29"/>
    </location>
</feature>
<sequence length="182" mass="19781">MDNAVERRKRHLSEGDEHSGQQDGRRVRSLLAEVAAHELDLNPLLHQTAHHQAGPDGQQGPALAVAVVRPFVSEETTSRIHRPPSPPESDCSSQESPPSHSDDDSDGGDEDSSDDDEIAHVGDATLAGYEYCSNEAIRYLMEVEKLGADHPVIRQLQQHLDSRRVHVASSSNPGPSSNHAIP</sequence>
<dbReference type="EMBL" id="GL732525">
    <property type="protein sequence ID" value="EFX89044.1"/>
    <property type="molecule type" value="Genomic_DNA"/>
</dbReference>
<reference evidence="2 3" key="1">
    <citation type="journal article" date="2011" name="Science">
        <title>The ecoresponsive genome of Daphnia pulex.</title>
        <authorList>
            <person name="Colbourne J.K."/>
            <person name="Pfrender M.E."/>
            <person name="Gilbert D."/>
            <person name="Thomas W.K."/>
            <person name="Tucker A."/>
            <person name="Oakley T.H."/>
            <person name="Tokishita S."/>
            <person name="Aerts A."/>
            <person name="Arnold G.J."/>
            <person name="Basu M.K."/>
            <person name="Bauer D.J."/>
            <person name="Caceres C.E."/>
            <person name="Carmel L."/>
            <person name="Casola C."/>
            <person name="Choi J.H."/>
            <person name="Detter J.C."/>
            <person name="Dong Q."/>
            <person name="Dusheyko S."/>
            <person name="Eads B.D."/>
            <person name="Frohlich T."/>
            <person name="Geiler-Samerotte K.A."/>
            <person name="Gerlach D."/>
            <person name="Hatcher P."/>
            <person name="Jogdeo S."/>
            <person name="Krijgsveld J."/>
            <person name="Kriventseva E.V."/>
            <person name="Kultz D."/>
            <person name="Laforsch C."/>
            <person name="Lindquist E."/>
            <person name="Lopez J."/>
            <person name="Manak J.R."/>
            <person name="Muller J."/>
            <person name="Pangilinan J."/>
            <person name="Patwardhan R.P."/>
            <person name="Pitluck S."/>
            <person name="Pritham E.J."/>
            <person name="Rechtsteiner A."/>
            <person name="Rho M."/>
            <person name="Rogozin I.B."/>
            <person name="Sakarya O."/>
            <person name="Salamov A."/>
            <person name="Schaack S."/>
            <person name="Shapiro H."/>
            <person name="Shiga Y."/>
            <person name="Skalitzky C."/>
            <person name="Smith Z."/>
            <person name="Souvorov A."/>
            <person name="Sung W."/>
            <person name="Tang Z."/>
            <person name="Tsuchiya D."/>
            <person name="Tu H."/>
            <person name="Vos H."/>
            <person name="Wang M."/>
            <person name="Wolf Y.I."/>
            <person name="Yamagata H."/>
            <person name="Yamada T."/>
            <person name="Ye Y."/>
            <person name="Shaw J.R."/>
            <person name="Andrews J."/>
            <person name="Crease T.J."/>
            <person name="Tang H."/>
            <person name="Lucas S.M."/>
            <person name="Robertson H.M."/>
            <person name="Bork P."/>
            <person name="Koonin E.V."/>
            <person name="Zdobnov E.M."/>
            <person name="Grigoriev I.V."/>
            <person name="Lynch M."/>
            <person name="Boore J.L."/>
        </authorList>
    </citation>
    <scope>NUCLEOTIDE SEQUENCE [LARGE SCALE GENOMIC DNA]</scope>
</reference>
<feature type="region of interest" description="Disordered" evidence="1">
    <location>
        <begin position="163"/>
        <end position="182"/>
    </location>
</feature>
<dbReference type="InParanoid" id="E9FVU0"/>
<feature type="region of interest" description="Disordered" evidence="1">
    <location>
        <begin position="42"/>
        <end position="121"/>
    </location>
</feature>
<name>E9FVU0_DAPPU</name>
<dbReference type="Gene3D" id="6.10.250.980">
    <property type="match status" value="1"/>
</dbReference>
<dbReference type="AlphaFoldDB" id="E9FVU0"/>
<evidence type="ECO:0008006" key="4">
    <source>
        <dbReference type="Google" id="ProtNLM"/>
    </source>
</evidence>
<gene>
    <name evidence="2" type="ORF">DAPPUDRAFT_95453</name>
</gene>
<feature type="compositionally biased region" description="Acidic residues" evidence="1">
    <location>
        <begin position="103"/>
        <end position="117"/>
    </location>
</feature>
<dbReference type="OrthoDB" id="7693256at2759"/>
<dbReference type="SUPFAM" id="SSF158457">
    <property type="entry name" value="Orange domain-like"/>
    <property type="match status" value="1"/>
</dbReference>
<dbReference type="Proteomes" id="UP000000305">
    <property type="component" value="Unassembled WGS sequence"/>
</dbReference>
<evidence type="ECO:0000313" key="2">
    <source>
        <dbReference type="EMBL" id="EFX89044.1"/>
    </source>
</evidence>